<dbReference type="OrthoDB" id="9799090at2"/>
<dbReference type="InterPro" id="IPR005821">
    <property type="entry name" value="Ion_trans_dom"/>
</dbReference>
<feature type="transmembrane region" description="Helical" evidence="12">
    <location>
        <begin position="162"/>
        <end position="183"/>
    </location>
</feature>
<evidence type="ECO:0000256" key="12">
    <source>
        <dbReference type="SAM" id="Phobius"/>
    </source>
</evidence>
<comment type="subcellular location">
    <subcellularLocation>
        <location evidence="1">Membrane</location>
        <topology evidence="1">Multi-pass membrane protein</topology>
    </subcellularLocation>
</comment>
<evidence type="ECO:0000256" key="10">
    <source>
        <dbReference type="ARBA" id="ARBA00023136"/>
    </source>
</evidence>
<dbReference type="Pfam" id="PF00520">
    <property type="entry name" value="Ion_trans"/>
    <property type="match status" value="1"/>
</dbReference>
<dbReference type="GO" id="GO:0005249">
    <property type="term" value="F:voltage-gated potassium channel activity"/>
    <property type="evidence" value="ECO:0007669"/>
    <property type="project" value="InterPro"/>
</dbReference>
<reference evidence="14 15" key="1">
    <citation type="submission" date="2011-09" db="EMBL/GenBank/DDBJ databases">
        <authorList>
            <consortium name="US DOE Joint Genome Institute (JGI-PGF)"/>
            <person name="Lucas S."/>
            <person name="Han J."/>
            <person name="Lapidus A."/>
            <person name="Cheng J.-F."/>
            <person name="Goodwin L."/>
            <person name="Pitluck S."/>
            <person name="Peters L."/>
            <person name="Land M.L."/>
            <person name="Hauser L."/>
            <person name="Orellana R."/>
            <person name="Lovley D."/>
            <person name="Woyke T.J."/>
        </authorList>
    </citation>
    <scope>NUCLEOTIDE SEQUENCE [LARGE SCALE GENOMIC DNA]</scope>
    <source>
        <strain evidence="14 15">2ac9</strain>
    </source>
</reference>
<keyword evidence="3" id="KW-0633">Potassium transport</keyword>
<proteinExistence type="predicted"/>
<gene>
    <name evidence="14" type="ORF">DespoDRAFT_00387</name>
</gene>
<keyword evidence="2" id="KW-0813">Transport</keyword>
<keyword evidence="7" id="KW-0630">Potassium</keyword>
<evidence type="ECO:0000256" key="9">
    <source>
        <dbReference type="ARBA" id="ARBA00023065"/>
    </source>
</evidence>
<dbReference type="InterPro" id="IPR028325">
    <property type="entry name" value="VG_K_chnl"/>
</dbReference>
<feature type="transmembrane region" description="Helical" evidence="12">
    <location>
        <begin position="66"/>
        <end position="85"/>
    </location>
</feature>
<evidence type="ECO:0000256" key="11">
    <source>
        <dbReference type="ARBA" id="ARBA00023303"/>
    </source>
</evidence>
<dbReference type="RefSeq" id="WP_004070979.1">
    <property type="nucleotide sequence ID" value="NZ_CM001488.1"/>
</dbReference>
<evidence type="ECO:0000256" key="5">
    <source>
        <dbReference type="ARBA" id="ARBA00022826"/>
    </source>
</evidence>
<organism evidence="14 15">
    <name type="scientific">Desulfobacter postgatei 2ac9</name>
    <dbReference type="NCBI Taxonomy" id="879212"/>
    <lineage>
        <taxon>Bacteria</taxon>
        <taxon>Pseudomonadati</taxon>
        <taxon>Thermodesulfobacteriota</taxon>
        <taxon>Desulfobacteria</taxon>
        <taxon>Desulfobacterales</taxon>
        <taxon>Desulfobacteraceae</taxon>
        <taxon>Desulfobacter</taxon>
    </lineage>
</organism>
<protein>
    <submittedName>
        <fullName evidence="14">Kef-type K+ ransport system, predicted NAD-binding component</fullName>
    </submittedName>
</protein>
<keyword evidence="9" id="KW-0406">Ion transport</keyword>
<dbReference type="PRINTS" id="PR00169">
    <property type="entry name" value="KCHANNEL"/>
</dbReference>
<evidence type="ECO:0000256" key="8">
    <source>
        <dbReference type="ARBA" id="ARBA00022989"/>
    </source>
</evidence>
<sequence>MKWPKDAGHEVTPPRAHWRTVLHEVIFEADTRLGKGFDVLLIVSILASVIAVMLDSIAAVQSHYGSLLYAIEWVFTIIFTVEYLLRLMCVGRPLKYAGSFYGVVDLLAIIPTYVSLFLPGSQYLLVIRILRILRIFRILKLVPYLGEARLLMKALRASSHKIAVFIYTVMTLVVIFGSLMYVIEGGGNGFTSIPRSIYWAIVTLTTVGYGDISPQTVLGQTLASMVMILGYAIIAVPTGIVTVEMSRAFGRKVSTQVCPECSAEGHDADARHCKFCGAVL</sequence>
<dbReference type="PANTHER" id="PTHR11537:SF254">
    <property type="entry name" value="POTASSIUM VOLTAGE-GATED CHANNEL PROTEIN SHAB"/>
    <property type="match status" value="1"/>
</dbReference>
<keyword evidence="11" id="KW-0407">Ion channel</keyword>
<evidence type="ECO:0000313" key="14">
    <source>
        <dbReference type="EMBL" id="EIM62410.1"/>
    </source>
</evidence>
<feature type="transmembrane region" description="Helical" evidence="12">
    <location>
        <begin position="222"/>
        <end position="243"/>
    </location>
</feature>
<dbReference type="GO" id="GO:0001508">
    <property type="term" value="P:action potential"/>
    <property type="evidence" value="ECO:0007669"/>
    <property type="project" value="TreeGrafter"/>
</dbReference>
<dbReference type="PANTHER" id="PTHR11537">
    <property type="entry name" value="VOLTAGE-GATED POTASSIUM CHANNEL"/>
    <property type="match status" value="1"/>
</dbReference>
<keyword evidence="10 12" id="KW-0472">Membrane</keyword>
<dbReference type="HOGENOM" id="CLU_011722_1_3_7"/>
<keyword evidence="8 12" id="KW-1133">Transmembrane helix</keyword>
<dbReference type="EMBL" id="CM001488">
    <property type="protein sequence ID" value="EIM62410.1"/>
    <property type="molecule type" value="Genomic_DNA"/>
</dbReference>
<dbReference type="SUPFAM" id="SSF81324">
    <property type="entry name" value="Voltage-gated potassium channels"/>
    <property type="match status" value="1"/>
</dbReference>
<evidence type="ECO:0000313" key="15">
    <source>
        <dbReference type="Proteomes" id="UP000005778"/>
    </source>
</evidence>
<keyword evidence="6" id="KW-0851">Voltage-gated channel</keyword>
<dbReference type="Gene3D" id="1.20.120.350">
    <property type="entry name" value="Voltage-gated potassium channels. Chain C"/>
    <property type="match status" value="1"/>
</dbReference>
<reference evidence="14 15" key="2">
    <citation type="submission" date="2012-02" db="EMBL/GenBank/DDBJ databases">
        <title>Improved High-Quality Draft sequence of Desulfobacter postgatei 2ac9.</title>
        <authorList>
            <consortium name="US DOE Joint Genome Institute"/>
            <person name="Lucas S."/>
            <person name="Han J."/>
            <person name="Lapidus A."/>
            <person name="Cheng J.-F."/>
            <person name="Goodwin L."/>
            <person name="Pitluck S."/>
            <person name="Peters L."/>
            <person name="Ovchinnikova G."/>
            <person name="Held B."/>
            <person name="Detter J.C."/>
            <person name="Han C."/>
            <person name="Tapia R."/>
            <person name="Land M."/>
            <person name="Hauser L."/>
            <person name="Kyrpides N."/>
            <person name="Ivanova N."/>
            <person name="Pagani I."/>
            <person name="Orellana R."/>
            <person name="Lovley D."/>
            <person name="Woyke T."/>
        </authorList>
    </citation>
    <scope>NUCLEOTIDE SEQUENCE [LARGE SCALE GENOMIC DNA]</scope>
    <source>
        <strain evidence="14 15">2ac9</strain>
    </source>
</reference>
<dbReference type="eggNOG" id="COG2126">
    <property type="taxonomic scope" value="Bacteria"/>
</dbReference>
<feature type="domain" description="Ion transport" evidence="13">
    <location>
        <begin position="37"/>
        <end position="246"/>
    </location>
</feature>
<evidence type="ECO:0000259" key="13">
    <source>
        <dbReference type="Pfam" id="PF00520"/>
    </source>
</evidence>
<evidence type="ECO:0000256" key="3">
    <source>
        <dbReference type="ARBA" id="ARBA00022538"/>
    </source>
</evidence>
<feature type="transmembrane region" description="Helical" evidence="12">
    <location>
        <begin position="39"/>
        <end position="60"/>
    </location>
</feature>
<dbReference type="GO" id="GO:0008076">
    <property type="term" value="C:voltage-gated potassium channel complex"/>
    <property type="evidence" value="ECO:0007669"/>
    <property type="project" value="InterPro"/>
</dbReference>
<dbReference type="STRING" id="879212.DespoDRAFT_00387"/>
<keyword evidence="4 12" id="KW-0812">Transmembrane</keyword>
<dbReference type="InterPro" id="IPR027359">
    <property type="entry name" value="Volt_channel_dom_sf"/>
</dbReference>
<keyword evidence="5" id="KW-0631">Potassium channel</keyword>
<name>I5AYU7_9BACT</name>
<evidence type="ECO:0000256" key="6">
    <source>
        <dbReference type="ARBA" id="ARBA00022882"/>
    </source>
</evidence>
<dbReference type="Gene3D" id="1.10.287.70">
    <property type="match status" value="1"/>
</dbReference>
<keyword evidence="15" id="KW-1185">Reference proteome</keyword>
<dbReference type="Proteomes" id="UP000005778">
    <property type="component" value="Chromosome"/>
</dbReference>
<evidence type="ECO:0000256" key="7">
    <source>
        <dbReference type="ARBA" id="ARBA00022958"/>
    </source>
</evidence>
<evidence type="ECO:0000256" key="2">
    <source>
        <dbReference type="ARBA" id="ARBA00022448"/>
    </source>
</evidence>
<accession>I5AYU7</accession>
<evidence type="ECO:0000256" key="4">
    <source>
        <dbReference type="ARBA" id="ARBA00022692"/>
    </source>
</evidence>
<evidence type="ECO:0000256" key="1">
    <source>
        <dbReference type="ARBA" id="ARBA00004141"/>
    </source>
</evidence>
<dbReference type="AlphaFoldDB" id="I5AYU7"/>